<feature type="non-terminal residue" evidence="1">
    <location>
        <position position="44"/>
    </location>
</feature>
<name>A0A6J4LAD8_9CYAN</name>
<gene>
    <name evidence="1" type="ORF">AVDCRST_MAG94-1769</name>
</gene>
<reference evidence="1" key="1">
    <citation type="submission" date="2020-02" db="EMBL/GenBank/DDBJ databases">
        <authorList>
            <person name="Meier V. D."/>
        </authorList>
    </citation>
    <scope>NUCLEOTIDE SEQUENCE</scope>
    <source>
        <strain evidence="1">AVDCRST_MAG94</strain>
    </source>
</reference>
<proteinExistence type="predicted"/>
<dbReference type="EMBL" id="CADCTY010000612">
    <property type="protein sequence ID" value="CAA9328190.1"/>
    <property type="molecule type" value="Genomic_DNA"/>
</dbReference>
<organism evidence="1">
    <name type="scientific">uncultured Leptolyngbya sp</name>
    <dbReference type="NCBI Taxonomy" id="332963"/>
    <lineage>
        <taxon>Bacteria</taxon>
        <taxon>Bacillati</taxon>
        <taxon>Cyanobacteriota</taxon>
        <taxon>Cyanophyceae</taxon>
        <taxon>Leptolyngbyales</taxon>
        <taxon>Leptolyngbyaceae</taxon>
        <taxon>Leptolyngbya group</taxon>
        <taxon>Leptolyngbya</taxon>
        <taxon>environmental samples</taxon>
    </lineage>
</organism>
<keyword evidence="1" id="KW-0456">Lyase</keyword>
<dbReference type="GO" id="GO:0004425">
    <property type="term" value="F:indole-3-glycerol-phosphate synthase activity"/>
    <property type="evidence" value="ECO:0007669"/>
    <property type="project" value="UniProtKB-EC"/>
</dbReference>
<sequence length="44" mass="5272">CRSVVVHLILRFLYSHCATRPRCLMRLLAIFWRKSSGRKRLKSL</sequence>
<feature type="non-terminal residue" evidence="1">
    <location>
        <position position="1"/>
    </location>
</feature>
<dbReference type="AlphaFoldDB" id="A0A6J4LAD8"/>
<accession>A0A6J4LAD8</accession>
<evidence type="ECO:0000313" key="1">
    <source>
        <dbReference type="EMBL" id="CAA9328190.1"/>
    </source>
</evidence>
<dbReference type="EC" id="4.1.1.48" evidence="1"/>
<protein>
    <submittedName>
        <fullName evidence="1">Indole-3-glycerol phosphate synthase</fullName>
        <ecNumber evidence="1">4.1.1.48</ecNumber>
    </submittedName>
</protein>